<proteinExistence type="predicted"/>
<evidence type="ECO:0000313" key="2">
    <source>
        <dbReference type="Proteomes" id="UP000595814"/>
    </source>
</evidence>
<sequence>MGNIGKKIKKIDSEAITLGKPIYTEDLAIKNTLCVKLLRSPHANAIIKSIDKSRAERTVGVEGVFTYEDVPKNRFCMAGQTYPELSPYDRLLLDKHVRYVGDPVAIVVAADEKICNRALNLIKVKYEVLEPLLDFEKSETSHIKVHSEEDGTFFKGSKDFVKYDLSKNIVGEINKVFGEDPEKTFEDSPVKIEEEYTMQEQAHSMMETYRSYSYYDHLMRLTVITSTQVPFHIKRQLSVALGIPASKIRIIKPRIGGGFGGKQTSVTEIYAAFATMKTGKPCMIKLSRKENYIASNTRHKMKVKVKIGAEEDGRINVIDLDALSDQGAYGEHGFTTLGLVGDKSLPLYNKLKSARFHGKVVYTNKVPGGAFRGYGATQGCFAVESAVNELAKKINMDPSKLRLKNITKEGETTLAYNQNILSSKLEECILKGRKLIGWEEKYPSKVLSNGNIRSVGMAITMQGSGIANIDTSTVNIKLNEEGDFSLLISATDNGAGADTVLSQMAAEILKCNIDDIITISADTDITPYDPGSYASSGVYVTGGAVVRAANKLKRNILKEASEKTGIYFGDMDLNKGMIMTNTGKEVMSLKDLAEELSSGAEGKTIMGSGSFGSDTSPPPYVAGFAELETDILTGQVKVVNYVAVVDCGTVINENLARVQVEGGVVQGIGLALYEDVVYSKEGRLLTDEFLQYKIPTRKDIGELTIDFQESYEPTGPFGAKSIGEVVINTPAPAINGALLNGIGTQFSKLPIKAEHVLKKIIGY</sequence>
<dbReference type="Proteomes" id="UP000595814">
    <property type="component" value="Chromosome"/>
</dbReference>
<dbReference type="EMBL" id="CP066744">
    <property type="protein sequence ID" value="QQK08852.1"/>
    <property type="molecule type" value="Genomic_DNA"/>
</dbReference>
<gene>
    <name evidence="1" type="ORF">JFY71_04770</name>
</gene>
<accession>A0AC61MTJ1</accession>
<name>A0AC61MTJ1_9FIRM</name>
<reference evidence="1 2" key="1">
    <citation type="journal article" date="2022" name="Int. J. Syst. Evol. Microbiol.">
        <title>Miniphocaeibacter halophilus sp. nov., an ammonium-tolerant acetate-producing bacterium isolated from a biogas system.</title>
        <authorList>
            <person name="Schnurer A."/>
            <person name="Singh A."/>
            <person name="Bi S."/>
            <person name="Qiao W."/>
            <person name="Westerholm M."/>
        </authorList>
    </citation>
    <scope>NUCLEOTIDE SEQUENCE [LARGE SCALE GENOMIC DNA]</scope>
    <source>
        <strain evidence="1 2">AMB_01</strain>
    </source>
</reference>
<keyword evidence="2" id="KW-1185">Reference proteome</keyword>
<evidence type="ECO:0000313" key="1">
    <source>
        <dbReference type="EMBL" id="QQK08852.1"/>
    </source>
</evidence>
<protein>
    <submittedName>
        <fullName evidence="1">Molybdopterin-dependent oxidoreductase</fullName>
    </submittedName>
</protein>
<organism evidence="1 2">
    <name type="scientific">Miniphocaeibacter halophilus</name>
    <dbReference type="NCBI Taxonomy" id="2931922"/>
    <lineage>
        <taxon>Bacteria</taxon>
        <taxon>Bacillati</taxon>
        <taxon>Bacillota</taxon>
        <taxon>Tissierellia</taxon>
        <taxon>Tissierellales</taxon>
        <taxon>Peptoniphilaceae</taxon>
        <taxon>Miniphocaeibacter</taxon>
    </lineage>
</organism>